<dbReference type="RefSeq" id="WP_378167461.1">
    <property type="nucleotide sequence ID" value="NZ_JBHSBU010000001.1"/>
</dbReference>
<reference evidence="3" key="1">
    <citation type="journal article" date="2019" name="Int. J. Syst. Evol. Microbiol.">
        <title>The Global Catalogue of Microorganisms (GCM) 10K type strain sequencing project: providing services to taxonomists for standard genome sequencing and annotation.</title>
        <authorList>
            <consortium name="The Broad Institute Genomics Platform"/>
            <consortium name="The Broad Institute Genome Sequencing Center for Infectious Disease"/>
            <person name="Wu L."/>
            <person name="Ma J."/>
        </authorList>
    </citation>
    <scope>NUCLEOTIDE SEQUENCE [LARGE SCALE GENOMIC DNA]</scope>
    <source>
        <strain evidence="3">LMG 29894</strain>
    </source>
</reference>
<organism evidence="2 3">
    <name type="scientific">Chitinimonas lacunae</name>
    <dbReference type="NCBI Taxonomy" id="1963018"/>
    <lineage>
        <taxon>Bacteria</taxon>
        <taxon>Pseudomonadati</taxon>
        <taxon>Pseudomonadota</taxon>
        <taxon>Betaproteobacteria</taxon>
        <taxon>Neisseriales</taxon>
        <taxon>Chitinibacteraceae</taxon>
        <taxon>Chitinimonas</taxon>
    </lineage>
</organism>
<comment type="caution">
    <text evidence="2">The sequence shown here is derived from an EMBL/GenBank/DDBJ whole genome shotgun (WGS) entry which is preliminary data.</text>
</comment>
<dbReference type="Proteomes" id="UP001595791">
    <property type="component" value="Unassembled WGS sequence"/>
</dbReference>
<sequence length="56" mass="6278">MRVLLVGFFLLLSFVLAYWIVGRSGEYSGARKHLLAIVLAVVINAGFAFLLRLLLR</sequence>
<feature type="transmembrane region" description="Helical" evidence="1">
    <location>
        <begin position="33"/>
        <end position="55"/>
    </location>
</feature>
<dbReference type="EMBL" id="JBHSBU010000001">
    <property type="protein sequence ID" value="MFC4161477.1"/>
    <property type="molecule type" value="Genomic_DNA"/>
</dbReference>
<keyword evidence="1" id="KW-1133">Transmembrane helix</keyword>
<evidence type="ECO:0000256" key="1">
    <source>
        <dbReference type="SAM" id="Phobius"/>
    </source>
</evidence>
<name>A0ABV8MT77_9NEIS</name>
<evidence type="ECO:0000313" key="3">
    <source>
        <dbReference type="Proteomes" id="UP001595791"/>
    </source>
</evidence>
<protein>
    <submittedName>
        <fullName evidence="2">Uncharacterized protein</fullName>
    </submittedName>
</protein>
<keyword evidence="3" id="KW-1185">Reference proteome</keyword>
<proteinExistence type="predicted"/>
<accession>A0ABV8MT77</accession>
<gene>
    <name evidence="2" type="ORF">ACFOW7_19245</name>
</gene>
<keyword evidence="1" id="KW-0472">Membrane</keyword>
<keyword evidence="1" id="KW-0812">Transmembrane</keyword>
<evidence type="ECO:0000313" key="2">
    <source>
        <dbReference type="EMBL" id="MFC4161477.1"/>
    </source>
</evidence>